<dbReference type="Gene3D" id="3.40.50.720">
    <property type="entry name" value="NAD(P)-binding Rossmann-like Domain"/>
    <property type="match status" value="1"/>
</dbReference>
<feature type="region of interest" description="Disordered" evidence="1">
    <location>
        <begin position="1"/>
        <end position="34"/>
    </location>
</feature>
<accession>A0ABP6M4V2</accession>
<gene>
    <name evidence="2" type="ORF">GCM10010448_70090</name>
</gene>
<keyword evidence="3" id="KW-1185">Reference proteome</keyword>
<evidence type="ECO:0000256" key="1">
    <source>
        <dbReference type="SAM" id="MobiDB-lite"/>
    </source>
</evidence>
<organism evidence="2 3">
    <name type="scientific">Streptomyces glomeratus</name>
    <dbReference type="NCBI Taxonomy" id="284452"/>
    <lineage>
        <taxon>Bacteria</taxon>
        <taxon>Bacillati</taxon>
        <taxon>Actinomycetota</taxon>
        <taxon>Actinomycetes</taxon>
        <taxon>Kitasatosporales</taxon>
        <taxon>Streptomycetaceae</taxon>
        <taxon>Streptomyces</taxon>
    </lineage>
</organism>
<evidence type="ECO:0000313" key="2">
    <source>
        <dbReference type="EMBL" id="GAA3078215.1"/>
    </source>
</evidence>
<dbReference type="EMBL" id="BAAAUF010000107">
    <property type="protein sequence ID" value="GAA3078215.1"/>
    <property type="molecule type" value="Genomic_DNA"/>
</dbReference>
<proteinExistence type="predicted"/>
<dbReference type="Proteomes" id="UP001501532">
    <property type="component" value="Unassembled WGS sequence"/>
</dbReference>
<reference evidence="3" key="1">
    <citation type="journal article" date="2019" name="Int. J. Syst. Evol. Microbiol.">
        <title>The Global Catalogue of Microorganisms (GCM) 10K type strain sequencing project: providing services to taxonomists for standard genome sequencing and annotation.</title>
        <authorList>
            <consortium name="The Broad Institute Genomics Platform"/>
            <consortium name="The Broad Institute Genome Sequencing Center for Infectious Disease"/>
            <person name="Wu L."/>
            <person name="Ma J."/>
        </authorList>
    </citation>
    <scope>NUCLEOTIDE SEQUENCE [LARGE SCALE GENOMIC DNA]</scope>
    <source>
        <strain evidence="3">JCM 9091</strain>
    </source>
</reference>
<sequence>MPSVSAMAARTDSHLPRTLAPPPGSADRSGAQMERHKILHSTVRGWCRPPPTPRLPVNSAADELLPRSALTSSAATAALSALAWVKVLFGRILAPLAQPPEQGALPQLYAATAPDVKGGEFIGPDGFAQLRGGPTQVQLSTAAADPQTGRRLWEVSEQLTDVRFLIPATF</sequence>
<name>A0ABP6M4V2_9ACTN</name>
<comment type="caution">
    <text evidence="2">The sequence shown here is derived from an EMBL/GenBank/DDBJ whole genome shotgun (WGS) entry which is preliminary data.</text>
</comment>
<protein>
    <submittedName>
        <fullName evidence="2">Uncharacterized protein</fullName>
    </submittedName>
</protein>
<evidence type="ECO:0000313" key="3">
    <source>
        <dbReference type="Proteomes" id="UP001501532"/>
    </source>
</evidence>